<sequence length="310" mass="33137">MEENQRTLRQSNFPLQLLEQKLEHEQQEDDDQEFCSSSGYTSLLTIPVSNSSGPDLIPQTVEPPIKRPLKRSSATKDRHTKVDGRGRRIRMPVQCAARVFQLTRELGHRTDGETIEWLLQQAEPAVVAATGTGTIPANFTSLNLSLRSSGSSMSSGARTRSSGCYNPTSSISHTLIDAQHRLLFPSGFGLSSSTTTLDLQPGNKANINVMSDVLDADTWTGSKHQGQSQMAGFGSASASGSGLVVDPGQNPGAAWMMTNNPATASAKASTASRLHLMNLPTPMDLPPGQQPGPGDSGEGGSGSARHQWWN</sequence>
<evidence type="ECO:0000256" key="4">
    <source>
        <dbReference type="ARBA" id="ARBA00023163"/>
    </source>
</evidence>
<dbReference type="PROSITE" id="PS51369">
    <property type="entry name" value="TCP"/>
    <property type="match status" value="1"/>
</dbReference>
<dbReference type="Pfam" id="PF03634">
    <property type="entry name" value="TCP"/>
    <property type="match status" value="1"/>
</dbReference>
<protein>
    <recommendedName>
        <fullName evidence="7">TCP domain-containing protein</fullName>
    </recommendedName>
</protein>
<feature type="region of interest" description="Disordered" evidence="6">
    <location>
        <begin position="278"/>
        <end position="310"/>
    </location>
</feature>
<keyword evidence="2" id="KW-0805">Transcription regulation</keyword>
<dbReference type="AlphaFoldDB" id="A0AAD3XT49"/>
<evidence type="ECO:0000313" key="8">
    <source>
        <dbReference type="EMBL" id="GMH15315.1"/>
    </source>
</evidence>
<feature type="domain" description="TCP" evidence="7">
    <location>
        <begin position="75"/>
        <end position="129"/>
    </location>
</feature>
<comment type="subcellular location">
    <subcellularLocation>
        <location evidence="1">Nucleus</location>
    </subcellularLocation>
</comment>
<keyword evidence="3" id="KW-0238">DNA-binding</keyword>
<comment type="caution">
    <text evidence="8">The sequence shown here is derived from an EMBL/GenBank/DDBJ whole genome shotgun (WGS) entry which is preliminary data.</text>
</comment>
<evidence type="ECO:0000256" key="1">
    <source>
        <dbReference type="ARBA" id="ARBA00004123"/>
    </source>
</evidence>
<dbReference type="PANTHER" id="PTHR31072:SF170">
    <property type="entry name" value="TRANSCRIPTION FACTOR TCP15-RELATED"/>
    <property type="match status" value="1"/>
</dbReference>
<evidence type="ECO:0000256" key="2">
    <source>
        <dbReference type="ARBA" id="ARBA00023015"/>
    </source>
</evidence>
<dbReference type="Proteomes" id="UP001279734">
    <property type="component" value="Unassembled WGS sequence"/>
</dbReference>
<gene>
    <name evidence="8" type="ORF">Nepgr_017156</name>
</gene>
<evidence type="ECO:0000256" key="6">
    <source>
        <dbReference type="SAM" id="MobiDB-lite"/>
    </source>
</evidence>
<dbReference type="GO" id="GO:0003700">
    <property type="term" value="F:DNA-binding transcription factor activity"/>
    <property type="evidence" value="ECO:0007669"/>
    <property type="project" value="InterPro"/>
</dbReference>
<organism evidence="8 9">
    <name type="scientific">Nepenthes gracilis</name>
    <name type="common">Slender pitcher plant</name>
    <dbReference type="NCBI Taxonomy" id="150966"/>
    <lineage>
        <taxon>Eukaryota</taxon>
        <taxon>Viridiplantae</taxon>
        <taxon>Streptophyta</taxon>
        <taxon>Embryophyta</taxon>
        <taxon>Tracheophyta</taxon>
        <taxon>Spermatophyta</taxon>
        <taxon>Magnoliopsida</taxon>
        <taxon>eudicotyledons</taxon>
        <taxon>Gunneridae</taxon>
        <taxon>Pentapetalae</taxon>
        <taxon>Caryophyllales</taxon>
        <taxon>Nepenthaceae</taxon>
        <taxon>Nepenthes</taxon>
    </lineage>
</organism>
<keyword evidence="5" id="KW-0539">Nucleus</keyword>
<evidence type="ECO:0000256" key="3">
    <source>
        <dbReference type="ARBA" id="ARBA00023125"/>
    </source>
</evidence>
<feature type="region of interest" description="Disordered" evidence="6">
    <location>
        <begin position="47"/>
        <end position="83"/>
    </location>
</feature>
<keyword evidence="4" id="KW-0804">Transcription</keyword>
<dbReference type="GO" id="GO:0005634">
    <property type="term" value="C:nucleus"/>
    <property type="evidence" value="ECO:0007669"/>
    <property type="project" value="UniProtKB-SubCell"/>
</dbReference>
<reference evidence="8" key="1">
    <citation type="submission" date="2023-05" db="EMBL/GenBank/DDBJ databases">
        <title>Nepenthes gracilis genome sequencing.</title>
        <authorList>
            <person name="Fukushima K."/>
        </authorList>
    </citation>
    <scope>NUCLEOTIDE SEQUENCE</scope>
    <source>
        <strain evidence="8">SING2019-196</strain>
    </source>
</reference>
<accession>A0AAD3XT49</accession>
<proteinExistence type="predicted"/>
<feature type="compositionally biased region" description="Basic and acidic residues" evidence="6">
    <location>
        <begin position="74"/>
        <end position="83"/>
    </location>
</feature>
<name>A0AAD3XT49_NEPGR</name>
<keyword evidence="9" id="KW-1185">Reference proteome</keyword>
<dbReference type="InterPro" id="IPR017887">
    <property type="entry name" value="TF_TCP_subgr"/>
</dbReference>
<evidence type="ECO:0000259" key="7">
    <source>
        <dbReference type="PROSITE" id="PS51369"/>
    </source>
</evidence>
<dbReference type="PANTHER" id="PTHR31072">
    <property type="entry name" value="TRANSCRIPTION FACTOR TCP4-RELATED"/>
    <property type="match status" value="1"/>
</dbReference>
<evidence type="ECO:0000313" key="9">
    <source>
        <dbReference type="Proteomes" id="UP001279734"/>
    </source>
</evidence>
<evidence type="ECO:0000256" key="5">
    <source>
        <dbReference type="ARBA" id="ARBA00023242"/>
    </source>
</evidence>
<dbReference type="GO" id="GO:0043565">
    <property type="term" value="F:sequence-specific DNA binding"/>
    <property type="evidence" value="ECO:0007669"/>
    <property type="project" value="TreeGrafter"/>
</dbReference>
<dbReference type="InterPro" id="IPR005333">
    <property type="entry name" value="Transcription_factor_TCP"/>
</dbReference>
<dbReference type="EMBL" id="BSYO01000015">
    <property type="protein sequence ID" value="GMH15315.1"/>
    <property type="molecule type" value="Genomic_DNA"/>
</dbReference>